<reference evidence="6 7" key="1">
    <citation type="journal article" date="2013" name="PLoS Genet.">
        <title>Comparative genome structure, secondary metabolite, and effector coding capacity across Cochliobolus pathogens.</title>
        <authorList>
            <person name="Condon B.J."/>
            <person name="Leng Y."/>
            <person name="Wu D."/>
            <person name="Bushley K.E."/>
            <person name="Ohm R.A."/>
            <person name="Otillar R."/>
            <person name="Martin J."/>
            <person name="Schackwitz W."/>
            <person name="Grimwood J."/>
            <person name="MohdZainudin N."/>
            <person name="Xue C."/>
            <person name="Wang R."/>
            <person name="Manning V.A."/>
            <person name="Dhillon B."/>
            <person name="Tu Z.J."/>
            <person name="Steffenson B.J."/>
            <person name="Salamov A."/>
            <person name="Sun H."/>
            <person name="Lowry S."/>
            <person name="LaButti K."/>
            <person name="Han J."/>
            <person name="Copeland A."/>
            <person name="Lindquist E."/>
            <person name="Barry K."/>
            <person name="Schmutz J."/>
            <person name="Baker S.E."/>
            <person name="Ciuffetti L.M."/>
            <person name="Grigoriev I.V."/>
            <person name="Zhong S."/>
            <person name="Turgeon B.G."/>
        </authorList>
    </citation>
    <scope>NUCLEOTIDE SEQUENCE [LARGE SCALE GENOMIC DNA]</scope>
    <source>
        <strain evidence="6 7">ATCC 44560</strain>
    </source>
</reference>
<feature type="transmembrane region" description="Helical" evidence="5">
    <location>
        <begin position="557"/>
        <end position="582"/>
    </location>
</feature>
<evidence type="ECO:0000256" key="2">
    <source>
        <dbReference type="ARBA" id="ARBA00022692"/>
    </source>
</evidence>
<dbReference type="GO" id="GO:0005886">
    <property type="term" value="C:plasma membrane"/>
    <property type="evidence" value="ECO:0007669"/>
    <property type="project" value="TreeGrafter"/>
</dbReference>
<keyword evidence="3 5" id="KW-1133">Transmembrane helix</keyword>
<feature type="transmembrane region" description="Helical" evidence="5">
    <location>
        <begin position="425"/>
        <end position="445"/>
    </location>
</feature>
<dbReference type="AlphaFoldDB" id="W6Z1D7"/>
<dbReference type="OrthoDB" id="268400at2759"/>
<feature type="transmembrane region" description="Helical" evidence="5">
    <location>
        <begin position="215"/>
        <end position="238"/>
    </location>
</feature>
<dbReference type="KEGG" id="bor:COCMIDRAFT_106113"/>
<feature type="transmembrane region" description="Helical" evidence="5">
    <location>
        <begin position="529"/>
        <end position="551"/>
    </location>
</feature>
<evidence type="ECO:0008006" key="8">
    <source>
        <dbReference type="Google" id="ProtNLM"/>
    </source>
</evidence>
<dbReference type="EMBL" id="KI964101">
    <property type="protein sequence ID" value="EUC41464.1"/>
    <property type="molecule type" value="Genomic_DNA"/>
</dbReference>
<feature type="transmembrane region" description="Helical" evidence="5">
    <location>
        <begin position="159"/>
        <end position="180"/>
    </location>
</feature>
<dbReference type="InterPro" id="IPR011701">
    <property type="entry name" value="MFS"/>
</dbReference>
<evidence type="ECO:0000256" key="4">
    <source>
        <dbReference type="ARBA" id="ARBA00023136"/>
    </source>
</evidence>
<evidence type="ECO:0000313" key="7">
    <source>
        <dbReference type="Proteomes" id="UP000054032"/>
    </source>
</evidence>
<proteinExistence type="predicted"/>
<feature type="transmembrane region" description="Helical" evidence="5">
    <location>
        <begin position="192"/>
        <end position="209"/>
    </location>
</feature>
<evidence type="ECO:0000313" key="6">
    <source>
        <dbReference type="EMBL" id="EUC41464.1"/>
    </source>
</evidence>
<feature type="transmembrane region" description="Helical" evidence="5">
    <location>
        <begin position="466"/>
        <end position="485"/>
    </location>
</feature>
<dbReference type="Pfam" id="PF07690">
    <property type="entry name" value="MFS_1"/>
    <property type="match status" value="1"/>
</dbReference>
<dbReference type="Proteomes" id="UP000054032">
    <property type="component" value="Unassembled WGS sequence"/>
</dbReference>
<dbReference type="GeneID" id="19118806"/>
<gene>
    <name evidence="6" type="ORF">COCMIDRAFT_106113</name>
</gene>
<keyword evidence="2 5" id="KW-0812">Transmembrane</keyword>
<dbReference type="Gene3D" id="1.20.1250.20">
    <property type="entry name" value="MFS general substrate transporter like domains"/>
    <property type="match status" value="1"/>
</dbReference>
<dbReference type="HOGENOM" id="CLU_008455_13_4_1"/>
<feature type="transmembrane region" description="Helical" evidence="5">
    <location>
        <begin position="250"/>
        <end position="270"/>
    </location>
</feature>
<feature type="transmembrane region" description="Helical" evidence="5">
    <location>
        <begin position="120"/>
        <end position="139"/>
    </location>
</feature>
<dbReference type="SUPFAM" id="SSF103473">
    <property type="entry name" value="MFS general substrate transporter"/>
    <property type="match status" value="1"/>
</dbReference>
<evidence type="ECO:0000256" key="5">
    <source>
        <dbReference type="SAM" id="Phobius"/>
    </source>
</evidence>
<keyword evidence="4 5" id="KW-0472">Membrane</keyword>
<feature type="transmembrane region" description="Helical" evidence="5">
    <location>
        <begin position="385"/>
        <end position="405"/>
    </location>
</feature>
<dbReference type="GO" id="GO:0022857">
    <property type="term" value="F:transmembrane transporter activity"/>
    <property type="evidence" value="ECO:0007669"/>
    <property type="project" value="InterPro"/>
</dbReference>
<dbReference type="InterPro" id="IPR036259">
    <property type="entry name" value="MFS_trans_sf"/>
</dbReference>
<accession>W6Z1D7</accession>
<feature type="transmembrane region" description="Helical" evidence="5">
    <location>
        <begin position="282"/>
        <end position="300"/>
    </location>
</feature>
<evidence type="ECO:0000256" key="3">
    <source>
        <dbReference type="ARBA" id="ARBA00022989"/>
    </source>
</evidence>
<keyword evidence="7" id="KW-1185">Reference proteome</keyword>
<dbReference type="RefSeq" id="XP_007692007.1">
    <property type="nucleotide sequence ID" value="XM_007693817.1"/>
</dbReference>
<name>W6Z1D7_COCMI</name>
<evidence type="ECO:0000256" key="1">
    <source>
        <dbReference type="ARBA" id="ARBA00004141"/>
    </source>
</evidence>
<sequence>MEIMLSPTGTYSSTAVPLEDPHPEVELAPPHQFEPIVIPRHMSPLSSPPTPEITRLPSVRSKLGPRARADSIATDACAKRESYNLTGTTFLITNDGRTLKLPVASESDADPLNWSNTKTAGAFFAIVFYSAVCLTAAQAPAVMLDSIQNTFEHENIAPWLIKALVTGPALFMGIGCFVWVPLSIGVGRRPTVLIATLVMLIAILGASQAQTFAQLVVASCVIGLSESLGLSLAFLIVIDLTYINQRPRAISFMWCVAGCFGTSGVALAPVIAHHGRNWRQFYYYWTIPAVISLFVTFALYPETYFKRPTVAFNGLILMQSATEKLTIYQDREADSSIYRDLPEYPVRKGFAGFRDRVGLSRSPFASWSSAGRCYLQMAYCACNPLLFWVFVASGLNSASMIFIGATNSRILTLPPYNLSPEVVGTVYAASGAGALIGLPVCWIVICNSLKRLSQRNHGVLEAEHYLIAYVLPIIVGASSSLLYSLAVNFQWHWGFLYLAYGGHGFSLVTLMTANTLWVAEAFPRWAAPALAVVIGGCYFISFAMSFALVPWVEAHGYLWVGVELMIFQILGGLVALPVAFWGKGMRQAIAGRWSEDRSGALRPL</sequence>
<comment type="subcellular location">
    <subcellularLocation>
        <location evidence="1">Membrane</location>
        <topology evidence="1">Multi-pass membrane protein</topology>
    </subcellularLocation>
</comment>
<protein>
    <recommendedName>
        <fullName evidence="8">Major facilitator superfamily (MFS) profile domain-containing protein</fullName>
    </recommendedName>
</protein>
<dbReference type="PANTHER" id="PTHR23502">
    <property type="entry name" value="MAJOR FACILITATOR SUPERFAMILY"/>
    <property type="match status" value="1"/>
</dbReference>
<dbReference type="eggNOG" id="KOG0255">
    <property type="taxonomic scope" value="Eukaryota"/>
</dbReference>
<dbReference type="PANTHER" id="PTHR23502:SF47">
    <property type="entry name" value="MAJOR FACILITATOR SUPERFAMILY (MFS) PROFILE DOMAIN-CONTAINING PROTEIN-RELATED"/>
    <property type="match status" value="1"/>
</dbReference>
<feature type="transmembrane region" description="Helical" evidence="5">
    <location>
        <begin position="497"/>
        <end position="517"/>
    </location>
</feature>
<organism evidence="6 7">
    <name type="scientific">Bipolaris oryzae ATCC 44560</name>
    <dbReference type="NCBI Taxonomy" id="930090"/>
    <lineage>
        <taxon>Eukaryota</taxon>
        <taxon>Fungi</taxon>
        <taxon>Dikarya</taxon>
        <taxon>Ascomycota</taxon>
        <taxon>Pezizomycotina</taxon>
        <taxon>Dothideomycetes</taxon>
        <taxon>Pleosporomycetidae</taxon>
        <taxon>Pleosporales</taxon>
        <taxon>Pleosporineae</taxon>
        <taxon>Pleosporaceae</taxon>
        <taxon>Bipolaris</taxon>
    </lineage>
</organism>